<dbReference type="Pfam" id="PF03781">
    <property type="entry name" value="FGE-sulfatase"/>
    <property type="match status" value="2"/>
</dbReference>
<dbReference type="InterPro" id="IPR016187">
    <property type="entry name" value="CTDL_fold"/>
</dbReference>
<gene>
    <name evidence="6" type="primary">egtB_2</name>
    <name evidence="6" type="ORF">Poly21_50290</name>
</gene>
<keyword evidence="7" id="KW-1185">Reference proteome</keyword>
<dbReference type="Pfam" id="PF12867">
    <property type="entry name" value="DinB_2"/>
    <property type="match status" value="1"/>
</dbReference>
<dbReference type="InterPro" id="IPR005532">
    <property type="entry name" value="SUMF_dom"/>
</dbReference>
<dbReference type="EC" id="1.8.-.-" evidence="6"/>
<name>A0A5C6BHD3_9BACT</name>
<dbReference type="GO" id="GO:0016491">
    <property type="term" value="F:oxidoreductase activity"/>
    <property type="evidence" value="ECO:0007669"/>
    <property type="project" value="UniProtKB-KW"/>
</dbReference>
<keyword evidence="2" id="KW-0408">Iron</keyword>
<dbReference type="InterPro" id="IPR051043">
    <property type="entry name" value="Sulfatase_Mod_Factor_Kinase"/>
</dbReference>
<proteinExistence type="predicted"/>
<dbReference type="Proteomes" id="UP000319908">
    <property type="component" value="Unassembled WGS sequence"/>
</dbReference>
<feature type="domain" description="DinB-like" evidence="5">
    <location>
        <begin position="25"/>
        <end position="156"/>
    </location>
</feature>
<dbReference type="PANTHER" id="PTHR23150:SF36">
    <property type="entry name" value="HERCYNINE OXYGENASE"/>
    <property type="match status" value="1"/>
</dbReference>
<evidence type="ECO:0000259" key="5">
    <source>
        <dbReference type="Pfam" id="PF12867"/>
    </source>
</evidence>
<evidence type="ECO:0000256" key="1">
    <source>
        <dbReference type="ARBA" id="ARBA00023002"/>
    </source>
</evidence>
<organism evidence="6 7">
    <name type="scientific">Allorhodopirellula heiligendammensis</name>
    <dbReference type="NCBI Taxonomy" id="2714739"/>
    <lineage>
        <taxon>Bacteria</taxon>
        <taxon>Pseudomonadati</taxon>
        <taxon>Planctomycetota</taxon>
        <taxon>Planctomycetia</taxon>
        <taxon>Pirellulales</taxon>
        <taxon>Pirellulaceae</taxon>
        <taxon>Allorhodopirellula</taxon>
    </lineage>
</organism>
<protein>
    <submittedName>
        <fullName evidence="6">Iron(II)-dependent oxidoreductase EgtB</fullName>
        <ecNumber evidence="6">1.8.-.-</ecNumber>
    </submittedName>
</protein>
<keyword evidence="1 6" id="KW-0560">Oxidoreductase</keyword>
<evidence type="ECO:0000313" key="6">
    <source>
        <dbReference type="EMBL" id="TWU11122.1"/>
    </source>
</evidence>
<dbReference type="SUPFAM" id="SSF109854">
    <property type="entry name" value="DinB/YfiT-like putative metalloenzymes"/>
    <property type="match status" value="1"/>
</dbReference>
<dbReference type="InterPro" id="IPR017806">
    <property type="entry name" value="EgtB"/>
</dbReference>
<dbReference type="AlphaFoldDB" id="A0A5C6BHD3"/>
<reference evidence="6 7" key="1">
    <citation type="journal article" date="2020" name="Antonie Van Leeuwenhoek">
        <title>Rhodopirellula heiligendammensis sp. nov., Rhodopirellula pilleata sp. nov., and Rhodopirellula solitaria sp. nov. isolated from natural or artificial marine surfaces in Northern Germany and California, USA, and emended description of the genus Rhodopirellula.</title>
        <authorList>
            <person name="Kallscheuer N."/>
            <person name="Wiegand S."/>
            <person name="Jogler M."/>
            <person name="Boedeker C."/>
            <person name="Peeters S.H."/>
            <person name="Rast P."/>
            <person name="Heuer A."/>
            <person name="Jetten M.S.M."/>
            <person name="Rohde M."/>
            <person name="Jogler C."/>
        </authorList>
    </citation>
    <scope>NUCLEOTIDE SEQUENCE [LARGE SCALE GENOMIC DNA]</scope>
    <source>
        <strain evidence="6 7">Poly21</strain>
    </source>
</reference>
<dbReference type="GO" id="GO:0052699">
    <property type="term" value="P:ergothioneine biosynthetic process"/>
    <property type="evidence" value="ECO:0007669"/>
    <property type="project" value="InterPro"/>
</dbReference>
<evidence type="ECO:0000313" key="7">
    <source>
        <dbReference type="Proteomes" id="UP000319908"/>
    </source>
</evidence>
<sequence>MPMQTDLNHRTSASVPTPSLGAYYQRIRSLSERIAAPLSAEDCSVQSMPDASPTKWHLAHTTWFFETFLLKQRSGYEAFDQRYESLFNSYYNSVGHAFPRDRRGQISRPSLDEVWMYRRHVDRLVLDWLEANELTEYQREVLVLGLNHEQQHQELMFTDIKHVLFSNPDLPAYQSSSDAADTAEATPMQWRTERETITDIGHDASRTAFAYDNEGPRHRELIHRHQIGSRCVTNGEYLEFIRDGGYQNPMLWLSLGWDAVNRNGWQAPLYWLSLEDRYDQFTLAGRIPLRLDDPVCHVSYFEADAFARWSGKRLPTEFEWEFAARDASPGNALADRLLASNHVIHPYQQAISDWLGNVWEWTSSQYQAYPGYAPAAGALGEYNGKFMCNQFVLRGGSCATSSDHIRVTYRNFFPPETRWQFSGIRLADH</sequence>
<dbReference type="InterPro" id="IPR024775">
    <property type="entry name" value="DinB-like"/>
</dbReference>
<dbReference type="Gene3D" id="3.90.1580.10">
    <property type="entry name" value="paralog of FGE (formylglycine-generating enzyme)"/>
    <property type="match status" value="1"/>
</dbReference>
<dbReference type="PANTHER" id="PTHR23150">
    <property type="entry name" value="SULFATASE MODIFYING FACTOR 1, 2"/>
    <property type="match status" value="1"/>
</dbReference>
<dbReference type="EMBL" id="SJPU01000003">
    <property type="protein sequence ID" value="TWU11122.1"/>
    <property type="molecule type" value="Genomic_DNA"/>
</dbReference>
<comment type="pathway">
    <text evidence="3">Amino-acid biosynthesis; ergothioneine biosynthesis.</text>
</comment>
<dbReference type="NCBIfam" id="TIGR03440">
    <property type="entry name" value="egtB_TIGR03440"/>
    <property type="match status" value="1"/>
</dbReference>
<dbReference type="InterPro" id="IPR042095">
    <property type="entry name" value="SUMF_sf"/>
</dbReference>
<dbReference type="RefSeq" id="WP_367302567.1">
    <property type="nucleotide sequence ID" value="NZ_SJPU01000003.1"/>
</dbReference>
<accession>A0A5C6BHD3</accession>
<evidence type="ECO:0000256" key="3">
    <source>
        <dbReference type="ARBA" id="ARBA00037882"/>
    </source>
</evidence>
<feature type="domain" description="Sulfatase-modifying factor enzyme-like" evidence="4">
    <location>
        <begin position="352"/>
        <end position="427"/>
    </location>
</feature>
<dbReference type="InterPro" id="IPR034660">
    <property type="entry name" value="DinB/YfiT-like"/>
</dbReference>
<comment type="caution">
    <text evidence="6">The sequence shown here is derived from an EMBL/GenBank/DDBJ whole genome shotgun (WGS) entry which is preliminary data.</text>
</comment>
<feature type="domain" description="Sulfatase-modifying factor enzyme-like" evidence="4">
    <location>
        <begin position="207"/>
        <end position="331"/>
    </location>
</feature>
<dbReference type="SUPFAM" id="SSF56436">
    <property type="entry name" value="C-type lectin-like"/>
    <property type="match status" value="1"/>
</dbReference>
<evidence type="ECO:0000256" key="2">
    <source>
        <dbReference type="ARBA" id="ARBA00023004"/>
    </source>
</evidence>
<evidence type="ECO:0000259" key="4">
    <source>
        <dbReference type="Pfam" id="PF03781"/>
    </source>
</evidence>